<dbReference type="CDD" id="cd00038">
    <property type="entry name" value="CAP_ED"/>
    <property type="match status" value="1"/>
</dbReference>
<feature type="domain" description="Cyclic nucleotide-binding" evidence="1">
    <location>
        <begin position="15"/>
        <end position="116"/>
    </location>
</feature>
<dbReference type="PANTHER" id="PTHR11635:SF152">
    <property type="entry name" value="CAMP-DEPENDENT PROTEIN KINASE TYPE I REGULATORY SUBUNIT-RELATED"/>
    <property type="match status" value="1"/>
</dbReference>
<organism evidence="2 3">
    <name type="scientific">Candidatus Nitronauta litoralis</name>
    <dbReference type="NCBI Taxonomy" id="2705533"/>
    <lineage>
        <taxon>Bacteria</taxon>
        <taxon>Pseudomonadati</taxon>
        <taxon>Nitrospinota/Tectimicrobiota group</taxon>
        <taxon>Nitrospinota</taxon>
        <taxon>Nitrospinia</taxon>
        <taxon>Nitrospinales</taxon>
        <taxon>Nitrospinaceae</taxon>
        <taxon>Candidatus Nitronauta</taxon>
    </lineage>
</organism>
<evidence type="ECO:0000313" key="3">
    <source>
        <dbReference type="Proteomes" id="UP000594688"/>
    </source>
</evidence>
<dbReference type="InterPro" id="IPR014710">
    <property type="entry name" value="RmlC-like_jellyroll"/>
</dbReference>
<reference evidence="2 3" key="1">
    <citation type="submission" date="2020-02" db="EMBL/GenBank/DDBJ databases">
        <title>Genomic and physiological characterization of two novel Nitrospinaceae genera.</title>
        <authorList>
            <person name="Mueller A.J."/>
            <person name="Jung M.-Y."/>
            <person name="Strachan C.R."/>
            <person name="Herbold C.W."/>
            <person name="Kirkegaard R.H."/>
            <person name="Daims H."/>
        </authorList>
    </citation>
    <scope>NUCLEOTIDE SEQUENCE [LARGE SCALE GENOMIC DNA]</scope>
    <source>
        <strain evidence="2">EB</strain>
    </source>
</reference>
<protein>
    <submittedName>
        <fullName evidence="2">Cyclic nucleotide-binding domain-containing protein</fullName>
    </submittedName>
</protein>
<gene>
    <name evidence="2" type="ORF">G3M70_04715</name>
</gene>
<evidence type="ECO:0000313" key="2">
    <source>
        <dbReference type="EMBL" id="QPJ61228.1"/>
    </source>
</evidence>
<dbReference type="InterPro" id="IPR050503">
    <property type="entry name" value="cAMP-dep_PK_reg_su-like"/>
</dbReference>
<dbReference type="EMBL" id="CP048685">
    <property type="protein sequence ID" value="QPJ61228.1"/>
    <property type="molecule type" value="Genomic_DNA"/>
</dbReference>
<dbReference type="Pfam" id="PF00027">
    <property type="entry name" value="cNMP_binding"/>
    <property type="match status" value="1"/>
</dbReference>
<dbReference type="InterPro" id="IPR000595">
    <property type="entry name" value="cNMP-bd_dom"/>
</dbReference>
<dbReference type="AlphaFoldDB" id="A0A7T0BUN1"/>
<dbReference type="InterPro" id="IPR018490">
    <property type="entry name" value="cNMP-bd_dom_sf"/>
</dbReference>
<proteinExistence type="predicted"/>
<dbReference type="PANTHER" id="PTHR11635">
    <property type="entry name" value="CAMP-DEPENDENT PROTEIN KINASE REGULATORY CHAIN"/>
    <property type="match status" value="1"/>
</dbReference>
<dbReference type="GO" id="GO:0005829">
    <property type="term" value="C:cytosol"/>
    <property type="evidence" value="ECO:0007669"/>
    <property type="project" value="TreeGrafter"/>
</dbReference>
<dbReference type="Gene3D" id="2.60.120.10">
    <property type="entry name" value="Jelly Rolls"/>
    <property type="match status" value="1"/>
</dbReference>
<sequence>MTHKEILACMSDLSFFNAMNVEEREELICMSGHVKEFEEKETIARQGEVDKAFFVVLKGSLSVTRDKPPEVFLAQLVPGSLFGELTLRGERVRSSSVTADGLVVVLKVNQSLLDNVSASVSTKIKDKIIDHLVNRLDQMSLKLSSVIR</sequence>
<dbReference type="SUPFAM" id="SSF51206">
    <property type="entry name" value="cAMP-binding domain-like"/>
    <property type="match status" value="1"/>
</dbReference>
<accession>A0A7T0BUN1</accession>
<dbReference type="SMART" id="SM00100">
    <property type="entry name" value="cNMP"/>
    <property type="match status" value="1"/>
</dbReference>
<dbReference type="Proteomes" id="UP000594688">
    <property type="component" value="Chromosome"/>
</dbReference>
<dbReference type="GO" id="GO:0005952">
    <property type="term" value="C:cAMP-dependent protein kinase complex"/>
    <property type="evidence" value="ECO:0007669"/>
    <property type="project" value="InterPro"/>
</dbReference>
<evidence type="ECO:0000259" key="1">
    <source>
        <dbReference type="PROSITE" id="PS50042"/>
    </source>
</evidence>
<dbReference type="KEGG" id="nli:G3M70_04715"/>
<name>A0A7T0BUN1_9BACT</name>
<dbReference type="PROSITE" id="PS50042">
    <property type="entry name" value="CNMP_BINDING_3"/>
    <property type="match status" value="1"/>
</dbReference>